<evidence type="ECO:0000313" key="1">
    <source>
        <dbReference type="EMBL" id="RNA10910.1"/>
    </source>
</evidence>
<organism evidence="1 2">
    <name type="scientific">Brachionus plicatilis</name>
    <name type="common">Marine rotifer</name>
    <name type="synonym">Brachionus muelleri</name>
    <dbReference type="NCBI Taxonomy" id="10195"/>
    <lineage>
        <taxon>Eukaryota</taxon>
        <taxon>Metazoa</taxon>
        <taxon>Spiralia</taxon>
        <taxon>Gnathifera</taxon>
        <taxon>Rotifera</taxon>
        <taxon>Eurotatoria</taxon>
        <taxon>Monogononta</taxon>
        <taxon>Pseudotrocha</taxon>
        <taxon>Ploima</taxon>
        <taxon>Brachionidae</taxon>
        <taxon>Brachionus</taxon>
    </lineage>
</organism>
<dbReference type="AlphaFoldDB" id="A0A3M7QHS8"/>
<reference evidence="1 2" key="1">
    <citation type="journal article" date="2018" name="Sci. Rep.">
        <title>Genomic signatures of local adaptation to the degree of environmental predictability in rotifers.</title>
        <authorList>
            <person name="Franch-Gras L."/>
            <person name="Hahn C."/>
            <person name="Garcia-Roger E.M."/>
            <person name="Carmona M.J."/>
            <person name="Serra M."/>
            <person name="Gomez A."/>
        </authorList>
    </citation>
    <scope>NUCLEOTIDE SEQUENCE [LARGE SCALE GENOMIC DNA]</scope>
    <source>
        <strain evidence="1">HYR1</strain>
    </source>
</reference>
<keyword evidence="2" id="KW-1185">Reference proteome</keyword>
<accession>A0A3M7QHS8</accession>
<comment type="caution">
    <text evidence="1">The sequence shown here is derived from an EMBL/GenBank/DDBJ whole genome shotgun (WGS) entry which is preliminary data.</text>
</comment>
<dbReference type="EMBL" id="REGN01006095">
    <property type="protein sequence ID" value="RNA10910.1"/>
    <property type="molecule type" value="Genomic_DNA"/>
</dbReference>
<proteinExistence type="predicted"/>
<evidence type="ECO:0000313" key="2">
    <source>
        <dbReference type="Proteomes" id="UP000276133"/>
    </source>
</evidence>
<name>A0A3M7QHS8_BRAPC</name>
<protein>
    <submittedName>
        <fullName evidence="1">Uncharacterized protein</fullName>
    </submittedName>
</protein>
<gene>
    <name evidence="1" type="ORF">BpHYR1_043321</name>
</gene>
<sequence>MSCDFIKELFKSHNPSPGFKILNTEEEFPDLVFEKRKSGPLIENGVSVWNLSNSINKMDTCPRYNFPVLTCLDLMRTTSPSKDLIAIINSFLSSNLTV</sequence>
<dbReference type="Proteomes" id="UP000276133">
    <property type="component" value="Unassembled WGS sequence"/>
</dbReference>